<accession>A0A4Q9G2B4</accession>
<dbReference type="RefSeq" id="WP_130990452.1">
    <property type="nucleotide sequence ID" value="NZ_SISK01000003.1"/>
</dbReference>
<dbReference type="Proteomes" id="UP000293520">
    <property type="component" value="Unassembled WGS sequence"/>
</dbReference>
<protein>
    <submittedName>
        <fullName evidence="2">Uncharacterized protein</fullName>
    </submittedName>
</protein>
<keyword evidence="1" id="KW-0472">Membrane</keyword>
<gene>
    <name evidence="2" type="ORF">EYE42_06230</name>
</gene>
<keyword evidence="3" id="KW-1185">Reference proteome</keyword>
<name>A0A4Q9G2B4_9RHOB</name>
<keyword evidence="1" id="KW-1133">Transmembrane helix</keyword>
<keyword evidence="1" id="KW-0812">Transmembrane</keyword>
<dbReference type="EMBL" id="SISK01000003">
    <property type="protein sequence ID" value="TBN41993.1"/>
    <property type="molecule type" value="Genomic_DNA"/>
</dbReference>
<organism evidence="2 3">
    <name type="scientific">Paracoccus subflavus</name>
    <dbReference type="NCBI Taxonomy" id="2528244"/>
    <lineage>
        <taxon>Bacteria</taxon>
        <taxon>Pseudomonadati</taxon>
        <taxon>Pseudomonadota</taxon>
        <taxon>Alphaproteobacteria</taxon>
        <taxon>Rhodobacterales</taxon>
        <taxon>Paracoccaceae</taxon>
        <taxon>Paracoccus</taxon>
    </lineage>
</organism>
<evidence type="ECO:0000313" key="3">
    <source>
        <dbReference type="Proteomes" id="UP000293520"/>
    </source>
</evidence>
<evidence type="ECO:0000256" key="1">
    <source>
        <dbReference type="SAM" id="Phobius"/>
    </source>
</evidence>
<reference evidence="2 3" key="1">
    <citation type="submission" date="2019-02" db="EMBL/GenBank/DDBJ databases">
        <title>Paracoccus subflavus sp. nov., isolated from marine sediment of the Pacific Ocean.</title>
        <authorList>
            <person name="Zhang G."/>
        </authorList>
    </citation>
    <scope>NUCLEOTIDE SEQUENCE [LARGE SCALE GENOMIC DNA]</scope>
    <source>
        <strain evidence="2 3">GY0581</strain>
    </source>
</reference>
<dbReference type="AlphaFoldDB" id="A0A4Q9G2B4"/>
<proteinExistence type="predicted"/>
<dbReference type="OrthoDB" id="2081681at2"/>
<comment type="caution">
    <text evidence="2">The sequence shown here is derived from an EMBL/GenBank/DDBJ whole genome shotgun (WGS) entry which is preliminary data.</text>
</comment>
<sequence length="154" mass="17257">MDADDLSSIGSLAVALAALVVSLVSMRKTNQFGATTDRLNRLLIDRETAAVHEDKAARFIAEIIPRNSPQFSILRICNAGKGVACNVRLTDLGDRQSTSLIPDTIYRNFPKSLLHPQQSVDLDFFVKLKFGRKIKIRIEWDDAIDKDHAMELEF</sequence>
<feature type="transmembrane region" description="Helical" evidence="1">
    <location>
        <begin position="6"/>
        <end position="24"/>
    </location>
</feature>
<evidence type="ECO:0000313" key="2">
    <source>
        <dbReference type="EMBL" id="TBN41993.1"/>
    </source>
</evidence>